<organism evidence="2 3">
    <name type="scientific">Dendrobium catenatum</name>
    <dbReference type="NCBI Taxonomy" id="906689"/>
    <lineage>
        <taxon>Eukaryota</taxon>
        <taxon>Viridiplantae</taxon>
        <taxon>Streptophyta</taxon>
        <taxon>Embryophyta</taxon>
        <taxon>Tracheophyta</taxon>
        <taxon>Spermatophyta</taxon>
        <taxon>Magnoliopsida</taxon>
        <taxon>Liliopsida</taxon>
        <taxon>Asparagales</taxon>
        <taxon>Orchidaceae</taxon>
        <taxon>Epidendroideae</taxon>
        <taxon>Malaxideae</taxon>
        <taxon>Dendrobiinae</taxon>
        <taxon>Dendrobium</taxon>
    </lineage>
</organism>
<keyword evidence="1" id="KW-0472">Membrane</keyword>
<dbReference type="AlphaFoldDB" id="A0A2I0WVR5"/>
<proteinExistence type="predicted"/>
<protein>
    <submittedName>
        <fullName evidence="2">Ribonuclease H protein</fullName>
    </submittedName>
</protein>
<sequence>MKFLFKFKEYSGLAFSKDKCNFIVGKSINQNRTQAIQRVCGFQPKKLPIKYLGTLIYKGKKKNFLFEDIFTIIQKKLKNWSSSFLSFGGRLVLFNSILNSIPIYLFNTLMASVTICNRMERMINKFF</sequence>
<gene>
    <name evidence="2" type="ORF">MA16_Dca010988</name>
</gene>
<name>A0A2I0WVR5_9ASPA</name>
<dbReference type="Proteomes" id="UP000233837">
    <property type="component" value="Unassembled WGS sequence"/>
</dbReference>
<keyword evidence="1" id="KW-1133">Transmembrane helix</keyword>
<dbReference type="EMBL" id="KZ502422">
    <property type="protein sequence ID" value="PKU79760.1"/>
    <property type="molecule type" value="Genomic_DNA"/>
</dbReference>
<reference evidence="2 3" key="1">
    <citation type="journal article" date="2016" name="Sci. Rep.">
        <title>The Dendrobium catenatum Lindl. genome sequence provides insights into polysaccharide synthase, floral development and adaptive evolution.</title>
        <authorList>
            <person name="Zhang G.Q."/>
            <person name="Xu Q."/>
            <person name="Bian C."/>
            <person name="Tsai W.C."/>
            <person name="Yeh C.M."/>
            <person name="Liu K.W."/>
            <person name="Yoshida K."/>
            <person name="Zhang L.S."/>
            <person name="Chang S.B."/>
            <person name="Chen F."/>
            <person name="Shi Y."/>
            <person name="Su Y.Y."/>
            <person name="Zhang Y.Q."/>
            <person name="Chen L.J."/>
            <person name="Yin Y."/>
            <person name="Lin M."/>
            <person name="Huang H."/>
            <person name="Deng H."/>
            <person name="Wang Z.W."/>
            <person name="Zhu S.L."/>
            <person name="Zhao X."/>
            <person name="Deng C."/>
            <person name="Niu S.C."/>
            <person name="Huang J."/>
            <person name="Wang M."/>
            <person name="Liu G.H."/>
            <person name="Yang H.J."/>
            <person name="Xiao X.J."/>
            <person name="Hsiao Y.Y."/>
            <person name="Wu W.L."/>
            <person name="Chen Y.Y."/>
            <person name="Mitsuda N."/>
            <person name="Ohme-Takagi M."/>
            <person name="Luo Y.B."/>
            <person name="Van de Peer Y."/>
            <person name="Liu Z.J."/>
        </authorList>
    </citation>
    <scope>NUCLEOTIDE SEQUENCE [LARGE SCALE GENOMIC DNA]</scope>
    <source>
        <tissue evidence="2">The whole plant</tissue>
    </source>
</reference>
<dbReference type="PANTHER" id="PTHR33116:SF80">
    <property type="entry name" value="REVERSE TRANSCRIPTASE ZINC-BINDING DOMAIN-CONTAINING PROTEIN"/>
    <property type="match status" value="1"/>
</dbReference>
<evidence type="ECO:0000256" key="1">
    <source>
        <dbReference type="SAM" id="Phobius"/>
    </source>
</evidence>
<keyword evidence="3" id="KW-1185">Reference proteome</keyword>
<reference evidence="2 3" key="2">
    <citation type="journal article" date="2017" name="Nature">
        <title>The Apostasia genome and the evolution of orchids.</title>
        <authorList>
            <person name="Zhang G.Q."/>
            <person name="Liu K.W."/>
            <person name="Li Z."/>
            <person name="Lohaus R."/>
            <person name="Hsiao Y.Y."/>
            <person name="Niu S.C."/>
            <person name="Wang J.Y."/>
            <person name="Lin Y.C."/>
            <person name="Xu Q."/>
            <person name="Chen L.J."/>
            <person name="Yoshida K."/>
            <person name="Fujiwara S."/>
            <person name="Wang Z.W."/>
            <person name="Zhang Y.Q."/>
            <person name="Mitsuda N."/>
            <person name="Wang M."/>
            <person name="Liu G.H."/>
            <person name="Pecoraro L."/>
            <person name="Huang H.X."/>
            <person name="Xiao X.J."/>
            <person name="Lin M."/>
            <person name="Wu X.Y."/>
            <person name="Wu W.L."/>
            <person name="Chen Y.Y."/>
            <person name="Chang S.B."/>
            <person name="Sakamoto S."/>
            <person name="Ohme-Takagi M."/>
            <person name="Yagi M."/>
            <person name="Zeng S.J."/>
            <person name="Shen C.Y."/>
            <person name="Yeh C.M."/>
            <person name="Luo Y.B."/>
            <person name="Tsai W.C."/>
            <person name="Van de Peer Y."/>
            <person name="Liu Z.J."/>
        </authorList>
    </citation>
    <scope>NUCLEOTIDE SEQUENCE [LARGE SCALE GENOMIC DNA]</scope>
    <source>
        <tissue evidence="2">The whole plant</tissue>
    </source>
</reference>
<evidence type="ECO:0000313" key="2">
    <source>
        <dbReference type="EMBL" id="PKU79760.1"/>
    </source>
</evidence>
<accession>A0A2I0WVR5</accession>
<dbReference type="PANTHER" id="PTHR33116">
    <property type="entry name" value="REVERSE TRANSCRIPTASE ZINC-BINDING DOMAIN-CONTAINING PROTEIN-RELATED-RELATED"/>
    <property type="match status" value="1"/>
</dbReference>
<keyword evidence="1" id="KW-0812">Transmembrane</keyword>
<feature type="transmembrane region" description="Helical" evidence="1">
    <location>
        <begin position="92"/>
        <end position="116"/>
    </location>
</feature>
<evidence type="ECO:0000313" key="3">
    <source>
        <dbReference type="Proteomes" id="UP000233837"/>
    </source>
</evidence>